<dbReference type="InterPro" id="IPR003961">
    <property type="entry name" value="FN3_dom"/>
</dbReference>
<reference evidence="2 3" key="1">
    <citation type="journal article" date="2017" name="PLoS Biol.">
        <title>The sea cucumber genome provides insights into morphological evolution and visceral regeneration.</title>
        <authorList>
            <person name="Zhang X."/>
            <person name="Sun L."/>
            <person name="Yuan J."/>
            <person name="Sun Y."/>
            <person name="Gao Y."/>
            <person name="Zhang L."/>
            <person name="Li S."/>
            <person name="Dai H."/>
            <person name="Hamel J.F."/>
            <person name="Liu C."/>
            <person name="Yu Y."/>
            <person name="Liu S."/>
            <person name="Lin W."/>
            <person name="Guo K."/>
            <person name="Jin S."/>
            <person name="Xu P."/>
            <person name="Storey K.B."/>
            <person name="Huan P."/>
            <person name="Zhang T."/>
            <person name="Zhou Y."/>
            <person name="Zhang J."/>
            <person name="Lin C."/>
            <person name="Li X."/>
            <person name="Xing L."/>
            <person name="Huo D."/>
            <person name="Sun M."/>
            <person name="Wang L."/>
            <person name="Mercier A."/>
            <person name="Li F."/>
            <person name="Yang H."/>
            <person name="Xiang J."/>
        </authorList>
    </citation>
    <scope>NUCLEOTIDE SEQUENCE [LARGE SCALE GENOMIC DNA]</scope>
    <source>
        <strain evidence="2">Shaxun</strain>
        <tissue evidence="2">Muscle</tissue>
    </source>
</reference>
<dbReference type="PANTHER" id="PTHR26391:SF18">
    <property type="entry name" value="PROTEIN KINASE RECEPTOR TIE-1, PUTATIVE-RELATED"/>
    <property type="match status" value="1"/>
</dbReference>
<keyword evidence="2" id="KW-0675">Receptor</keyword>
<dbReference type="InterPro" id="IPR036116">
    <property type="entry name" value="FN3_sf"/>
</dbReference>
<dbReference type="AlphaFoldDB" id="A0A2G8LQU5"/>
<gene>
    <name evidence="2" type="ORF">BSL78_00501</name>
</gene>
<proteinExistence type="predicted"/>
<keyword evidence="3" id="KW-1185">Reference proteome</keyword>
<dbReference type="STRING" id="307972.A0A2G8LQU5"/>
<feature type="domain" description="Fibronectin type-III" evidence="1">
    <location>
        <begin position="168"/>
        <end position="264"/>
    </location>
</feature>
<dbReference type="Gene3D" id="2.60.40.10">
    <property type="entry name" value="Immunoglobulins"/>
    <property type="match status" value="3"/>
</dbReference>
<feature type="domain" description="Fibronectin type-III" evidence="1">
    <location>
        <begin position="265"/>
        <end position="364"/>
    </location>
</feature>
<name>A0A2G8LQU5_STIJA</name>
<dbReference type="EMBL" id="MRZV01000009">
    <property type="protein sequence ID" value="PIK62605.1"/>
    <property type="molecule type" value="Genomic_DNA"/>
</dbReference>
<dbReference type="Proteomes" id="UP000230750">
    <property type="component" value="Unassembled WGS sequence"/>
</dbReference>
<evidence type="ECO:0000313" key="3">
    <source>
        <dbReference type="Proteomes" id="UP000230750"/>
    </source>
</evidence>
<dbReference type="InterPro" id="IPR013783">
    <property type="entry name" value="Ig-like_fold"/>
</dbReference>
<protein>
    <submittedName>
        <fullName evidence="2">Putative receptor-type tyrosine-protein phosphatase F isoform X1</fullName>
    </submittedName>
</protein>
<dbReference type="PANTHER" id="PTHR26391">
    <property type="entry name" value="INACTIVE TYROSINE-PROTEIN KINASE 7"/>
    <property type="match status" value="1"/>
</dbReference>
<dbReference type="PROSITE" id="PS50853">
    <property type="entry name" value="FN3"/>
    <property type="match status" value="2"/>
</dbReference>
<accession>A0A2G8LQU5</accession>
<evidence type="ECO:0000259" key="1">
    <source>
        <dbReference type="PROSITE" id="PS50853"/>
    </source>
</evidence>
<dbReference type="SMART" id="SM00060">
    <property type="entry name" value="FN3"/>
    <property type="match status" value="3"/>
</dbReference>
<sequence length="512" mass="56117">MDMNAVTASLELIANRTATVPMAQVAPVTLVSAATAYVQRVSKVLTVKVYLKGLVKEVKLVCKYTSIIAGPGKIELIDFVKVNEGISTTITCTAISNPILDSQDLILTFDGAVVPDGLSVVPNAREYRLTTSWVKVLTELVTIECSIDGVDVKRELSIAPYELPYFASNEDVLLSWNVTPTTIELFWRAWNEDIDRGHGPVVNYRIKLGEDGMENELLSNSTLSYQFDDLLPDNDYTIMIAVVREGLGGMGRWTTLPTITTACGVPAAPTLHLSSSTSRGATLAVQFPSVEERNCRTVSATLQQRLEGGNWEVVTSVTLDETSIRIRDLIPCSSYRYRVQISSTGGEGNSEAVDVETEAEALEMVRNLQAFPGESPATLRLTWESPDMSDNQCPLDGYVVRYEPSHYITCSSSGLDGTARADRTLAEEYIIQDLEHNAQYSISVVAVGMSNSTEKTIVGYTSFSVSFMVREFVVIQEKQAECKLSSGDKPVFKTLSFVLLKGSTLDKAYLQI</sequence>
<dbReference type="Pfam" id="PF00041">
    <property type="entry name" value="fn3"/>
    <property type="match status" value="2"/>
</dbReference>
<organism evidence="2 3">
    <name type="scientific">Stichopus japonicus</name>
    <name type="common">Sea cucumber</name>
    <dbReference type="NCBI Taxonomy" id="307972"/>
    <lineage>
        <taxon>Eukaryota</taxon>
        <taxon>Metazoa</taxon>
        <taxon>Echinodermata</taxon>
        <taxon>Eleutherozoa</taxon>
        <taxon>Echinozoa</taxon>
        <taxon>Holothuroidea</taxon>
        <taxon>Aspidochirotacea</taxon>
        <taxon>Aspidochirotida</taxon>
        <taxon>Stichopodidae</taxon>
        <taxon>Apostichopus</taxon>
    </lineage>
</organism>
<comment type="caution">
    <text evidence="2">The sequence shown here is derived from an EMBL/GenBank/DDBJ whole genome shotgun (WGS) entry which is preliminary data.</text>
</comment>
<dbReference type="CDD" id="cd00063">
    <property type="entry name" value="FN3"/>
    <property type="match status" value="3"/>
</dbReference>
<evidence type="ECO:0000313" key="2">
    <source>
        <dbReference type="EMBL" id="PIK62605.1"/>
    </source>
</evidence>
<dbReference type="SUPFAM" id="SSF49265">
    <property type="entry name" value="Fibronectin type III"/>
    <property type="match status" value="2"/>
</dbReference>